<dbReference type="GO" id="GO:0030246">
    <property type="term" value="F:carbohydrate binding"/>
    <property type="evidence" value="ECO:0007669"/>
    <property type="project" value="InterPro"/>
</dbReference>
<gene>
    <name evidence="2" type="ORF">GA0111570_103270</name>
</gene>
<dbReference type="Pfam" id="PF01263">
    <property type="entry name" value="Aldose_epim"/>
    <property type="match status" value="1"/>
</dbReference>
<feature type="region of interest" description="Disordered" evidence="1">
    <location>
        <begin position="303"/>
        <end position="322"/>
    </location>
</feature>
<dbReference type="Gene3D" id="2.70.98.10">
    <property type="match status" value="1"/>
</dbReference>
<evidence type="ECO:0000313" key="3">
    <source>
        <dbReference type="Proteomes" id="UP000199086"/>
    </source>
</evidence>
<dbReference type="InterPro" id="IPR037480">
    <property type="entry name" value="YihR-like"/>
</dbReference>
<sequence length="322" mass="34965">MITPSPTGRQFTLSHGDQEAVVTERGAGLREYRVGGRDVVVPYEADEEPPAMHGAILAPWPNRLADGRYTFDGATHQLPIDEPERQVAIHGFVHKETWQLLGHSADQAELGLQLTGRPGYPFALHLRVHYQLDAGGLTIRLATSNTGDDRAPYGVGFHPWLSPGAAAVDDCRLAVDAGSWIRTNERLLPVDTVPIPAEMDFTRSRRISTASLDEGYADATYRRGRSWVRLAAPDGSVAAVWMEPPLAFWQVCTGDFPETGSYERTGVAGEPMSCPANAFVSGDHLAVIEPGATHTVTWGLRLEREGTNDPASEGDSEETEVG</sequence>
<dbReference type="InterPro" id="IPR008183">
    <property type="entry name" value="Aldose_1/G6P_1-epimerase"/>
</dbReference>
<dbReference type="InterPro" id="IPR014718">
    <property type="entry name" value="GH-type_carb-bd"/>
</dbReference>
<reference evidence="2 3" key="1">
    <citation type="submission" date="2016-06" db="EMBL/GenBank/DDBJ databases">
        <authorList>
            <person name="Olsen C.W."/>
            <person name="Carey S."/>
            <person name="Hinshaw L."/>
            <person name="Karasin A.I."/>
        </authorList>
    </citation>
    <scope>NUCLEOTIDE SEQUENCE [LARGE SCALE GENOMIC DNA]</scope>
    <source>
        <strain evidence="2 3">LZ-22</strain>
    </source>
</reference>
<evidence type="ECO:0000313" key="2">
    <source>
        <dbReference type="EMBL" id="SDB81383.1"/>
    </source>
</evidence>
<name>A0A1G6GHR0_9ACTN</name>
<feature type="compositionally biased region" description="Acidic residues" evidence="1">
    <location>
        <begin position="312"/>
        <end position="322"/>
    </location>
</feature>
<proteinExistence type="predicted"/>
<dbReference type="GO" id="GO:0016853">
    <property type="term" value="F:isomerase activity"/>
    <property type="evidence" value="ECO:0007669"/>
    <property type="project" value="InterPro"/>
</dbReference>
<dbReference type="CDD" id="cd09022">
    <property type="entry name" value="Aldose_epim_Ec_YihR"/>
    <property type="match status" value="1"/>
</dbReference>
<dbReference type="OrthoDB" id="4739604at2"/>
<keyword evidence="3" id="KW-1185">Reference proteome</keyword>
<organism evidence="2 3">
    <name type="scientific">Raineyella antarctica</name>
    <dbReference type="NCBI Taxonomy" id="1577474"/>
    <lineage>
        <taxon>Bacteria</taxon>
        <taxon>Bacillati</taxon>
        <taxon>Actinomycetota</taxon>
        <taxon>Actinomycetes</taxon>
        <taxon>Propionibacteriales</taxon>
        <taxon>Propionibacteriaceae</taxon>
        <taxon>Raineyella</taxon>
    </lineage>
</organism>
<dbReference type="RefSeq" id="WP_092607884.1">
    <property type="nucleotide sequence ID" value="NZ_FMYF01000003.1"/>
</dbReference>
<dbReference type="AlphaFoldDB" id="A0A1G6GHR0"/>
<dbReference type="GO" id="GO:0005975">
    <property type="term" value="P:carbohydrate metabolic process"/>
    <property type="evidence" value="ECO:0007669"/>
    <property type="project" value="InterPro"/>
</dbReference>
<dbReference type="STRING" id="1577474.GA0111570_103270"/>
<evidence type="ECO:0000256" key="1">
    <source>
        <dbReference type="SAM" id="MobiDB-lite"/>
    </source>
</evidence>
<dbReference type="Proteomes" id="UP000199086">
    <property type="component" value="Unassembled WGS sequence"/>
</dbReference>
<dbReference type="EMBL" id="FMYF01000003">
    <property type="protein sequence ID" value="SDB81383.1"/>
    <property type="molecule type" value="Genomic_DNA"/>
</dbReference>
<accession>A0A1G6GHR0</accession>
<protein>
    <submittedName>
        <fullName evidence="2">Aldose 1-epimerase</fullName>
    </submittedName>
</protein>
<dbReference type="SUPFAM" id="SSF74650">
    <property type="entry name" value="Galactose mutarotase-like"/>
    <property type="match status" value="1"/>
</dbReference>
<dbReference type="InterPro" id="IPR011013">
    <property type="entry name" value="Gal_mutarotase_sf_dom"/>
</dbReference>